<proteinExistence type="predicted"/>
<sequence>MKWIPGMATHRHRITTKCGENDSPVDWDLNSYWSKVSDSYGFLSDKRRNAVSLDHEPRISCMVASGINTNLQTDAHLSSGPGQG</sequence>
<evidence type="ECO:0000313" key="1">
    <source>
        <dbReference type="EMBL" id="KAE8408257.1"/>
    </source>
</evidence>
<dbReference type="Proteomes" id="UP000325579">
    <property type="component" value="Unassembled WGS sequence"/>
</dbReference>
<evidence type="ECO:0000313" key="2">
    <source>
        <dbReference type="Proteomes" id="UP000325579"/>
    </source>
</evidence>
<name>A0A5N7DP57_9EURO</name>
<gene>
    <name evidence="1" type="ORF">BDV37DRAFT_239245</name>
</gene>
<protein>
    <submittedName>
        <fullName evidence="1">Uncharacterized protein</fullName>
    </submittedName>
</protein>
<dbReference type="GeneID" id="43665623"/>
<reference evidence="1 2" key="1">
    <citation type="submission" date="2019-04" db="EMBL/GenBank/DDBJ databases">
        <authorList>
            <consortium name="DOE Joint Genome Institute"/>
            <person name="Mondo S."/>
            <person name="Kjaerbolling I."/>
            <person name="Vesth T."/>
            <person name="Frisvad J.C."/>
            <person name="Nybo J.L."/>
            <person name="Theobald S."/>
            <person name="Kildgaard S."/>
            <person name="Isbrandt T."/>
            <person name="Kuo A."/>
            <person name="Sato A."/>
            <person name="Lyhne E.K."/>
            <person name="Kogle M.E."/>
            <person name="Wiebenga A."/>
            <person name="Kun R.S."/>
            <person name="Lubbers R.J."/>
            <person name="Makela M.R."/>
            <person name="Barry K."/>
            <person name="Chovatia M."/>
            <person name="Clum A."/>
            <person name="Daum C."/>
            <person name="Haridas S."/>
            <person name="He G."/>
            <person name="LaButti K."/>
            <person name="Lipzen A."/>
            <person name="Riley R."/>
            <person name="Salamov A."/>
            <person name="Simmons B.A."/>
            <person name="Magnuson J.K."/>
            <person name="Henrissat B."/>
            <person name="Mortensen U.H."/>
            <person name="Larsen T.O."/>
            <person name="Devries R.P."/>
            <person name="Grigoriev I.V."/>
            <person name="Machida M."/>
            <person name="Baker S.E."/>
            <person name="Andersen M.R."/>
            <person name="Cantor M.N."/>
            <person name="Hua S.X."/>
        </authorList>
    </citation>
    <scope>NUCLEOTIDE SEQUENCE [LARGE SCALE GENOMIC DNA]</scope>
    <source>
        <strain evidence="1 2">CBS 119388</strain>
    </source>
</reference>
<organism evidence="1 2">
    <name type="scientific">Aspergillus pseudonomiae</name>
    <dbReference type="NCBI Taxonomy" id="1506151"/>
    <lineage>
        <taxon>Eukaryota</taxon>
        <taxon>Fungi</taxon>
        <taxon>Dikarya</taxon>
        <taxon>Ascomycota</taxon>
        <taxon>Pezizomycotina</taxon>
        <taxon>Eurotiomycetes</taxon>
        <taxon>Eurotiomycetidae</taxon>
        <taxon>Eurotiales</taxon>
        <taxon>Aspergillaceae</taxon>
        <taxon>Aspergillus</taxon>
        <taxon>Aspergillus subgen. Circumdati</taxon>
    </lineage>
</organism>
<dbReference type="RefSeq" id="XP_031945576.1">
    <property type="nucleotide sequence ID" value="XM_032080932.1"/>
</dbReference>
<accession>A0A5N7DP57</accession>
<keyword evidence="2" id="KW-1185">Reference proteome</keyword>
<dbReference type="AlphaFoldDB" id="A0A5N7DP57"/>
<dbReference type="EMBL" id="ML736744">
    <property type="protein sequence ID" value="KAE8408257.1"/>
    <property type="molecule type" value="Genomic_DNA"/>
</dbReference>